<reference evidence="2" key="1">
    <citation type="submission" date="2023-02" db="EMBL/GenBank/DDBJ databases">
        <title>Streptococcus sp. Genome Sequencing and Assembly.</title>
        <authorList>
            <person name="Shore S.M."/>
            <person name="Nicholson T.L."/>
        </authorList>
    </citation>
    <scope>NUCLEOTIDE SEQUENCE</scope>
    <source>
        <strain evidence="2">29887</strain>
    </source>
</reference>
<evidence type="ECO:0000313" key="2">
    <source>
        <dbReference type="EMBL" id="WNY50393.1"/>
    </source>
</evidence>
<protein>
    <submittedName>
        <fullName evidence="2">Uncharacterized protein</fullName>
    </submittedName>
</protein>
<gene>
    <name evidence="2" type="ORF">PW252_07370</name>
</gene>
<proteinExistence type="predicted"/>
<dbReference type="EMBL" id="CP118735">
    <property type="protein sequence ID" value="WNY50393.1"/>
    <property type="molecule type" value="Genomic_DNA"/>
</dbReference>
<keyword evidence="1" id="KW-1133">Transmembrane helix</keyword>
<dbReference type="KEGG" id="sins:PW252_07370"/>
<dbReference type="AlphaFoldDB" id="A0AA96VLV1"/>
<feature type="transmembrane region" description="Helical" evidence="1">
    <location>
        <begin position="7"/>
        <end position="27"/>
    </location>
</feature>
<keyword evidence="1" id="KW-0472">Membrane</keyword>
<dbReference type="RefSeq" id="WP_248048998.1">
    <property type="nucleotide sequence ID" value="NZ_CP118735.1"/>
</dbReference>
<feature type="transmembrane region" description="Helical" evidence="1">
    <location>
        <begin position="33"/>
        <end position="52"/>
    </location>
</feature>
<name>A0AA96VLV1_9STRE</name>
<accession>A0AA96VLV1</accession>
<sequence>MISYKRSIVIPMVISAVFILIGMGLIFKPEPAILSGLCYMLLALPSAFYAFLWRKQGQVFVLNQQCLEYKNKLWGDRISIPVAEIGKIHYEIVYIYRDIYSKRMRIVGRTGTFLAEVKIDNLSGADFNDIYQYLNPFAPHIMWEFPK</sequence>
<organism evidence="2">
    <name type="scientific">Streptococcus iners</name>
    <dbReference type="NCBI Taxonomy" id="3028084"/>
    <lineage>
        <taxon>Bacteria</taxon>
        <taxon>Bacillati</taxon>
        <taxon>Bacillota</taxon>
        <taxon>Bacilli</taxon>
        <taxon>Lactobacillales</taxon>
        <taxon>Streptococcaceae</taxon>
        <taxon>Streptococcus</taxon>
    </lineage>
</organism>
<evidence type="ECO:0000256" key="1">
    <source>
        <dbReference type="SAM" id="Phobius"/>
    </source>
</evidence>
<keyword evidence="1" id="KW-0812">Transmembrane</keyword>